<protein>
    <recommendedName>
        <fullName evidence="2">tetrahydrofolate synthase</fullName>
        <ecNumber evidence="2">6.3.2.17</ecNumber>
    </recommendedName>
    <alternativeName>
        <fullName evidence="8">Tetrahydrofolylpolyglutamate synthase</fullName>
    </alternativeName>
</protein>
<feature type="domain" description="Mur ligase central" evidence="11">
    <location>
        <begin position="60"/>
        <end position="286"/>
    </location>
</feature>
<dbReference type="PROSITE" id="PS01012">
    <property type="entry name" value="FOLYLPOLYGLU_SYNT_2"/>
    <property type="match status" value="1"/>
</dbReference>
<dbReference type="EC" id="6.3.2.17" evidence="2"/>
<dbReference type="PANTHER" id="PTHR11136:SF0">
    <property type="entry name" value="DIHYDROFOLATE SYNTHETASE-RELATED"/>
    <property type="match status" value="1"/>
</dbReference>
<dbReference type="GO" id="GO:0016874">
    <property type="term" value="F:ligase activity"/>
    <property type="evidence" value="ECO:0007669"/>
    <property type="project" value="UniProtKB-KW"/>
</dbReference>
<evidence type="ECO:0000313" key="12">
    <source>
        <dbReference type="EMBL" id="MFB9314219.1"/>
    </source>
</evidence>
<dbReference type="Proteomes" id="UP001589750">
    <property type="component" value="Unassembled WGS sequence"/>
</dbReference>
<evidence type="ECO:0000256" key="5">
    <source>
        <dbReference type="ARBA" id="ARBA00022741"/>
    </source>
</evidence>
<dbReference type="NCBIfam" id="TIGR01499">
    <property type="entry name" value="folC"/>
    <property type="match status" value="1"/>
</dbReference>
<dbReference type="EMBL" id="JBHMDG010000016">
    <property type="protein sequence ID" value="MFB9314219.1"/>
    <property type="molecule type" value="Genomic_DNA"/>
</dbReference>
<keyword evidence="3 12" id="KW-0436">Ligase</keyword>
<evidence type="ECO:0000256" key="8">
    <source>
        <dbReference type="ARBA" id="ARBA00030592"/>
    </source>
</evidence>
<organism evidence="12 13">
    <name type="scientific">Nocardioides plantarum</name>
    <dbReference type="NCBI Taxonomy" id="29299"/>
    <lineage>
        <taxon>Bacteria</taxon>
        <taxon>Bacillati</taxon>
        <taxon>Actinomycetota</taxon>
        <taxon>Actinomycetes</taxon>
        <taxon>Propionibacteriales</taxon>
        <taxon>Nocardioidaceae</taxon>
        <taxon>Nocardioides</taxon>
    </lineage>
</organism>
<evidence type="ECO:0000259" key="11">
    <source>
        <dbReference type="Pfam" id="PF08245"/>
    </source>
</evidence>
<dbReference type="InterPro" id="IPR018109">
    <property type="entry name" value="Folylpolyglutamate_synth_CS"/>
</dbReference>
<keyword evidence="7" id="KW-0460">Magnesium</keyword>
<dbReference type="Pfam" id="PF08245">
    <property type="entry name" value="Mur_ligase_M"/>
    <property type="match status" value="1"/>
</dbReference>
<evidence type="ECO:0000259" key="10">
    <source>
        <dbReference type="Pfam" id="PF02875"/>
    </source>
</evidence>
<evidence type="ECO:0000256" key="4">
    <source>
        <dbReference type="ARBA" id="ARBA00022723"/>
    </source>
</evidence>
<keyword evidence="6" id="KW-0067">ATP-binding</keyword>
<dbReference type="Gene3D" id="3.40.1190.10">
    <property type="entry name" value="Mur-like, catalytic domain"/>
    <property type="match status" value="1"/>
</dbReference>
<evidence type="ECO:0000256" key="1">
    <source>
        <dbReference type="ARBA" id="ARBA00008276"/>
    </source>
</evidence>
<evidence type="ECO:0000256" key="6">
    <source>
        <dbReference type="ARBA" id="ARBA00022840"/>
    </source>
</evidence>
<gene>
    <name evidence="12" type="ORF">ACFFRI_14285</name>
</gene>
<keyword evidence="5" id="KW-0547">Nucleotide-binding</keyword>
<accession>A0ABV5KBV9</accession>
<dbReference type="Pfam" id="PF02875">
    <property type="entry name" value="Mur_ligase_C"/>
    <property type="match status" value="1"/>
</dbReference>
<keyword evidence="4" id="KW-0479">Metal-binding</keyword>
<evidence type="ECO:0000313" key="13">
    <source>
        <dbReference type="Proteomes" id="UP001589750"/>
    </source>
</evidence>
<dbReference type="PANTHER" id="PTHR11136">
    <property type="entry name" value="FOLYLPOLYGLUTAMATE SYNTHASE-RELATED"/>
    <property type="match status" value="1"/>
</dbReference>
<evidence type="ECO:0000256" key="7">
    <source>
        <dbReference type="ARBA" id="ARBA00022842"/>
    </source>
</evidence>
<proteinExistence type="inferred from homology"/>
<dbReference type="Gene3D" id="3.90.190.20">
    <property type="entry name" value="Mur ligase, C-terminal domain"/>
    <property type="match status" value="1"/>
</dbReference>
<keyword evidence="13" id="KW-1185">Reference proteome</keyword>
<reference evidence="12 13" key="1">
    <citation type="submission" date="2024-09" db="EMBL/GenBank/DDBJ databases">
        <authorList>
            <person name="Sun Q."/>
            <person name="Mori K."/>
        </authorList>
    </citation>
    <scope>NUCLEOTIDE SEQUENCE [LARGE SCALE GENOMIC DNA]</scope>
    <source>
        <strain evidence="12 13">JCM 9626</strain>
    </source>
</reference>
<comment type="catalytic activity">
    <reaction evidence="9">
        <text>(6S)-5,6,7,8-tetrahydrofolyl-(gamma-L-Glu)(n) + L-glutamate + ATP = (6S)-5,6,7,8-tetrahydrofolyl-(gamma-L-Glu)(n+1) + ADP + phosphate + H(+)</text>
        <dbReference type="Rhea" id="RHEA:10580"/>
        <dbReference type="Rhea" id="RHEA-COMP:14738"/>
        <dbReference type="Rhea" id="RHEA-COMP:14740"/>
        <dbReference type="ChEBI" id="CHEBI:15378"/>
        <dbReference type="ChEBI" id="CHEBI:29985"/>
        <dbReference type="ChEBI" id="CHEBI:30616"/>
        <dbReference type="ChEBI" id="CHEBI:43474"/>
        <dbReference type="ChEBI" id="CHEBI:141005"/>
        <dbReference type="ChEBI" id="CHEBI:456216"/>
        <dbReference type="EC" id="6.3.2.17"/>
    </reaction>
</comment>
<comment type="similarity">
    <text evidence="1">Belongs to the folylpolyglutamate synthase family.</text>
</comment>
<name>A0ABV5KBV9_9ACTN</name>
<dbReference type="InterPro" id="IPR036565">
    <property type="entry name" value="Mur-like_cat_sf"/>
</dbReference>
<dbReference type="SUPFAM" id="SSF53623">
    <property type="entry name" value="MurD-like peptide ligases, catalytic domain"/>
    <property type="match status" value="1"/>
</dbReference>
<dbReference type="InterPro" id="IPR004101">
    <property type="entry name" value="Mur_ligase_C"/>
</dbReference>
<sequence length="466" mass="49224">MTTSDTDPDAPRLAETFDEVEDALLSRWPETRLEPSLDRIRAFVELLGDPQSTYRSIHLTGTNGKTSTSRMIDTLLRALDLRTGRFTSPHVQRMNERISIDGEPLDDDAFVRAFNDVAPYIGLVDADQPHPLSFFETVVAMAYAAFSDAPVDVAVVEVGMGGSWDATNVIDADVAVLLPVAVDHARYLGDSLAAIAREKVGIIKPGATVVVAEQTPDVAAIIGERAAEVGAQLVVEGVDFGVAARLPAVGGQVVSLQGLRARYDDVFIPLFGAHQAQNAAFALAAVEAFLGDQPLDDDLVREAFAQVTSPGRLEVIRRSPTIVLDAAHNPHGAEAVAAALEDSFQFSPLIGVLGVMGDKDAEGLLAVLEPHLAHVVITQNSTDRSMPASDLARTAVEVFGEDRVTVEPRLADAIDQAAALAEAGEAVSSMGSGAVLVTGSVVTVGEARTLLERPERQPRGASGTSS</sequence>
<dbReference type="InterPro" id="IPR001645">
    <property type="entry name" value="Folylpolyglutamate_synth"/>
</dbReference>
<feature type="domain" description="Mur ligase C-terminal" evidence="10">
    <location>
        <begin position="311"/>
        <end position="433"/>
    </location>
</feature>
<dbReference type="InterPro" id="IPR036615">
    <property type="entry name" value="Mur_ligase_C_dom_sf"/>
</dbReference>
<dbReference type="RefSeq" id="WP_140010373.1">
    <property type="nucleotide sequence ID" value="NZ_JBHMDG010000016.1"/>
</dbReference>
<evidence type="ECO:0000256" key="3">
    <source>
        <dbReference type="ARBA" id="ARBA00022598"/>
    </source>
</evidence>
<dbReference type="PIRSF" id="PIRSF001563">
    <property type="entry name" value="Folylpolyglu_synth"/>
    <property type="match status" value="1"/>
</dbReference>
<evidence type="ECO:0000256" key="2">
    <source>
        <dbReference type="ARBA" id="ARBA00013025"/>
    </source>
</evidence>
<dbReference type="SUPFAM" id="SSF53244">
    <property type="entry name" value="MurD-like peptide ligases, peptide-binding domain"/>
    <property type="match status" value="1"/>
</dbReference>
<evidence type="ECO:0000256" key="9">
    <source>
        <dbReference type="ARBA" id="ARBA00047493"/>
    </source>
</evidence>
<dbReference type="InterPro" id="IPR013221">
    <property type="entry name" value="Mur_ligase_cen"/>
</dbReference>
<comment type="caution">
    <text evidence="12">The sequence shown here is derived from an EMBL/GenBank/DDBJ whole genome shotgun (WGS) entry which is preliminary data.</text>
</comment>